<dbReference type="GO" id="GO:0005829">
    <property type="term" value="C:cytosol"/>
    <property type="evidence" value="ECO:0007669"/>
    <property type="project" value="UniProtKB-ARBA"/>
</dbReference>
<keyword evidence="3 5" id="KW-0694">RNA-binding</keyword>
<name>A0A941D8C8_9MICO</name>
<dbReference type="SMART" id="SM00363">
    <property type="entry name" value="S4"/>
    <property type="match status" value="1"/>
</dbReference>
<feature type="domain" description="RNA-binding S4" evidence="8">
    <location>
        <begin position="59"/>
        <end position="122"/>
    </location>
</feature>
<dbReference type="InterPro" id="IPR050343">
    <property type="entry name" value="RsuA_PseudoU_synthase"/>
</dbReference>
<dbReference type="GO" id="GO:0003723">
    <property type="term" value="F:RNA binding"/>
    <property type="evidence" value="ECO:0007669"/>
    <property type="project" value="UniProtKB-KW"/>
</dbReference>
<evidence type="ECO:0000256" key="3">
    <source>
        <dbReference type="ARBA" id="ARBA00022884"/>
    </source>
</evidence>
<dbReference type="AlphaFoldDB" id="A0A941D8C8"/>
<dbReference type="InterPro" id="IPR002942">
    <property type="entry name" value="S4_RNA-bd"/>
</dbReference>
<reference evidence="9" key="1">
    <citation type="submission" date="2021-04" db="EMBL/GenBank/DDBJ databases">
        <title>Phycicoccus avicenniae sp. nov., a novel endophytic actinomycetes isolated from branch of Avicennia mariana.</title>
        <authorList>
            <person name="Tuo L."/>
        </authorList>
    </citation>
    <scope>NUCLEOTIDE SEQUENCE</scope>
    <source>
        <strain evidence="9">BSK3Z-2</strain>
    </source>
</reference>
<evidence type="ECO:0000256" key="1">
    <source>
        <dbReference type="ARBA" id="ARBA00000073"/>
    </source>
</evidence>
<dbReference type="NCBIfam" id="TIGR00093">
    <property type="entry name" value="pseudouridine synthase"/>
    <property type="match status" value="1"/>
</dbReference>
<dbReference type="PANTHER" id="PTHR47683">
    <property type="entry name" value="PSEUDOURIDINE SYNTHASE FAMILY PROTEIN-RELATED"/>
    <property type="match status" value="1"/>
</dbReference>
<evidence type="ECO:0000256" key="4">
    <source>
        <dbReference type="ARBA" id="ARBA00023235"/>
    </source>
</evidence>
<dbReference type="Gene3D" id="3.30.2350.10">
    <property type="entry name" value="Pseudouridine synthase"/>
    <property type="match status" value="1"/>
</dbReference>
<evidence type="ECO:0000256" key="5">
    <source>
        <dbReference type="PROSITE-ProRule" id="PRU00182"/>
    </source>
</evidence>
<evidence type="ECO:0000313" key="9">
    <source>
        <dbReference type="EMBL" id="MBR7742367.1"/>
    </source>
</evidence>
<dbReference type="InterPro" id="IPR020103">
    <property type="entry name" value="PsdUridine_synth_cat_dom_sf"/>
</dbReference>
<feature type="compositionally biased region" description="Basic and acidic residues" evidence="7">
    <location>
        <begin position="42"/>
        <end position="55"/>
    </location>
</feature>
<evidence type="ECO:0000256" key="6">
    <source>
        <dbReference type="RuleBase" id="RU003887"/>
    </source>
</evidence>
<evidence type="ECO:0000313" key="10">
    <source>
        <dbReference type="Proteomes" id="UP000677016"/>
    </source>
</evidence>
<proteinExistence type="inferred from homology"/>
<organism evidence="9 10">
    <name type="scientific">Phycicoccus avicenniae</name>
    <dbReference type="NCBI Taxonomy" id="2828860"/>
    <lineage>
        <taxon>Bacteria</taxon>
        <taxon>Bacillati</taxon>
        <taxon>Actinomycetota</taxon>
        <taxon>Actinomycetes</taxon>
        <taxon>Micrococcales</taxon>
        <taxon>Intrasporangiaceae</taxon>
        <taxon>Phycicoccus</taxon>
    </lineage>
</organism>
<dbReference type="InterPro" id="IPR018496">
    <property type="entry name" value="PsdUridine_synth_RsuA/RluB_CS"/>
</dbReference>
<dbReference type="CDD" id="cd02870">
    <property type="entry name" value="PseudoU_synth_RsuA_like"/>
    <property type="match status" value="1"/>
</dbReference>
<feature type="region of interest" description="Disordered" evidence="7">
    <location>
        <begin position="1"/>
        <end position="55"/>
    </location>
</feature>
<sequence length="295" mass="32503">MTPPKGRGGRRAGDRQQRRRGSGEQQRDRRVGTTRRSQPTRPKQEPARPVVDVHDPEGVRLQKLLAAAGVGSRRVCEDLIAQGRVEVDGQVVTELGVRIRSTQVVHVDGERVQLDESRVYLAFNKPLNVVTSMSDDLGRVDIGDYLGQRKDRLFHVGRLDADTEGLLLLTNDGDLAHRLQHPRYGVLKTYLAEVPGPIPRDLGRRLREGVELEDGPAAVDSFKVVDSRPGKALVEVVLHEGRTHIVRRMLEAAGHPVISLVRTEVGPIRLADTKPGKWRALSGAEVAALYKAAGL</sequence>
<dbReference type="CDD" id="cd00165">
    <property type="entry name" value="S4"/>
    <property type="match status" value="1"/>
</dbReference>
<dbReference type="Pfam" id="PF00849">
    <property type="entry name" value="PseudoU_synth_2"/>
    <property type="match status" value="1"/>
</dbReference>
<dbReference type="EC" id="5.4.99.-" evidence="6"/>
<dbReference type="FunFam" id="3.10.290.10:FF:000003">
    <property type="entry name" value="Pseudouridine synthase"/>
    <property type="match status" value="1"/>
</dbReference>
<dbReference type="SUPFAM" id="SSF55174">
    <property type="entry name" value="Alpha-L RNA-binding motif"/>
    <property type="match status" value="1"/>
</dbReference>
<dbReference type="InterPro" id="IPR036986">
    <property type="entry name" value="S4_RNA-bd_sf"/>
</dbReference>
<dbReference type="InterPro" id="IPR000748">
    <property type="entry name" value="PsdUridine_synth_RsuA/RluB/E/F"/>
</dbReference>
<accession>A0A941D8C8</accession>
<gene>
    <name evidence="9" type="ORF">KC207_03560</name>
</gene>
<protein>
    <recommendedName>
        <fullName evidence="6">Pseudouridine synthase</fullName>
        <ecNumber evidence="6">5.4.99.-</ecNumber>
    </recommendedName>
</protein>
<feature type="compositionally biased region" description="Basic and acidic residues" evidence="7">
    <location>
        <begin position="11"/>
        <end position="31"/>
    </location>
</feature>
<dbReference type="PANTHER" id="PTHR47683:SF2">
    <property type="entry name" value="RNA-BINDING S4 DOMAIN-CONTAINING PROTEIN"/>
    <property type="match status" value="1"/>
</dbReference>
<comment type="caution">
    <text evidence="9">The sequence shown here is derived from an EMBL/GenBank/DDBJ whole genome shotgun (WGS) entry which is preliminary data.</text>
</comment>
<comment type="similarity">
    <text evidence="2 6">Belongs to the pseudouridine synthase RsuA family.</text>
</comment>
<dbReference type="Pfam" id="PF01479">
    <property type="entry name" value="S4"/>
    <property type="match status" value="1"/>
</dbReference>
<evidence type="ECO:0000256" key="7">
    <source>
        <dbReference type="SAM" id="MobiDB-lite"/>
    </source>
</evidence>
<keyword evidence="10" id="KW-1185">Reference proteome</keyword>
<evidence type="ECO:0000256" key="2">
    <source>
        <dbReference type="ARBA" id="ARBA00008348"/>
    </source>
</evidence>
<dbReference type="SUPFAM" id="SSF55120">
    <property type="entry name" value="Pseudouridine synthase"/>
    <property type="match status" value="1"/>
</dbReference>
<dbReference type="FunFam" id="3.30.70.1560:FF:000001">
    <property type="entry name" value="Pseudouridine synthase"/>
    <property type="match status" value="1"/>
</dbReference>
<dbReference type="InterPro" id="IPR006145">
    <property type="entry name" value="PsdUridine_synth_RsuA/RluA"/>
</dbReference>
<dbReference type="PROSITE" id="PS50889">
    <property type="entry name" value="S4"/>
    <property type="match status" value="1"/>
</dbReference>
<dbReference type="GO" id="GO:0000455">
    <property type="term" value="P:enzyme-directed rRNA pseudouridine synthesis"/>
    <property type="evidence" value="ECO:0007669"/>
    <property type="project" value="UniProtKB-ARBA"/>
</dbReference>
<keyword evidence="4 6" id="KW-0413">Isomerase</keyword>
<evidence type="ECO:0000259" key="8">
    <source>
        <dbReference type="SMART" id="SM00363"/>
    </source>
</evidence>
<dbReference type="RefSeq" id="WP_211601512.1">
    <property type="nucleotide sequence ID" value="NZ_JAGSNF010000003.1"/>
</dbReference>
<dbReference type="EMBL" id="JAGSNF010000003">
    <property type="protein sequence ID" value="MBR7742367.1"/>
    <property type="molecule type" value="Genomic_DNA"/>
</dbReference>
<dbReference type="Gene3D" id="3.10.290.10">
    <property type="entry name" value="RNA-binding S4 domain"/>
    <property type="match status" value="1"/>
</dbReference>
<dbReference type="Proteomes" id="UP000677016">
    <property type="component" value="Unassembled WGS sequence"/>
</dbReference>
<comment type="catalytic activity">
    <reaction evidence="1">
        <text>a uridine in RNA = a pseudouridine in RNA</text>
        <dbReference type="Rhea" id="RHEA:48348"/>
        <dbReference type="Rhea" id="RHEA-COMP:12068"/>
        <dbReference type="Rhea" id="RHEA-COMP:12069"/>
        <dbReference type="ChEBI" id="CHEBI:65314"/>
        <dbReference type="ChEBI" id="CHEBI:65315"/>
    </reaction>
</comment>
<dbReference type="GO" id="GO:0120159">
    <property type="term" value="F:rRNA pseudouridine synthase activity"/>
    <property type="evidence" value="ECO:0007669"/>
    <property type="project" value="UniProtKB-ARBA"/>
</dbReference>
<dbReference type="PROSITE" id="PS01149">
    <property type="entry name" value="PSI_RSU"/>
    <property type="match status" value="1"/>
</dbReference>